<dbReference type="Gene3D" id="3.40.50.1820">
    <property type="entry name" value="alpha/beta hydrolase"/>
    <property type="match status" value="1"/>
</dbReference>
<dbReference type="GO" id="GO:0016787">
    <property type="term" value="F:hydrolase activity"/>
    <property type="evidence" value="ECO:0007669"/>
    <property type="project" value="UniProtKB-KW"/>
</dbReference>
<organism evidence="6 7">
    <name type="scientific">Amycolatopsis pretoriensis</name>
    <dbReference type="NCBI Taxonomy" id="218821"/>
    <lineage>
        <taxon>Bacteria</taxon>
        <taxon>Bacillati</taxon>
        <taxon>Actinomycetota</taxon>
        <taxon>Actinomycetes</taxon>
        <taxon>Pseudonocardiales</taxon>
        <taxon>Pseudonocardiaceae</taxon>
        <taxon>Amycolatopsis</taxon>
    </lineage>
</organism>
<dbReference type="InterPro" id="IPR051601">
    <property type="entry name" value="Serine_prot/Carboxylest_S33"/>
</dbReference>
<evidence type="ECO:0000313" key="7">
    <source>
        <dbReference type="Proteomes" id="UP000198878"/>
    </source>
</evidence>
<accession>A0A1H5RBD3</accession>
<feature type="domain" description="Peptidase S33 tripeptidyl aminopeptidase-like C-terminal" evidence="5">
    <location>
        <begin position="413"/>
        <end position="513"/>
    </location>
</feature>
<protein>
    <submittedName>
        <fullName evidence="6">TAP-like protein</fullName>
    </submittedName>
</protein>
<evidence type="ECO:0000256" key="3">
    <source>
        <dbReference type="SAM" id="MobiDB-lite"/>
    </source>
</evidence>
<sequence length="515" mass="53159">MRRRRTRLLVALLALASAAGCAAGPSVRPALVENDGKTTPASPTGTPPVPLPPLAEPQSPSLRWADCDDDTRQRIGTPPVPDSLHFTCARVTTPLDAPGEARRSVVRLLALKAGTGPIPLVVVNDVDGEPGTVYAARLAATLPPAFLAKFSLIGLDRRGTGLSAPVQCVPPDIRHDLIDADPGQGDLQDVLDAARKAGQQCAIELDDSQTALDSWRGAGDLEELRKALGSDRLNALGRGDGSKLLSEYAVRFPGQVGRMVLDGVPDPGPDTAAVLDAVAAGAQTTLDAFAADCAARKCALGDPKAALTALTDQLRVSPPMTEDAVGFGPGVAMYAVYSGLSQRSRWPELADAIAAARGGNITALAAFASPVLHDTRAQPSRLDATIATRCNDSQTRLSADQLDQVAAGMRTKYPQFGTVVAQQLAWCGPWPVRTEPLPPAGATGAPPILVTATAADPVTPQVGSTRAADQMPTAVTLTWQGAGHGAVGTSPCVTEAARAFLVDGKVPADGTLCPA</sequence>
<feature type="compositionally biased region" description="Pro residues" evidence="3">
    <location>
        <begin position="45"/>
        <end position="55"/>
    </location>
</feature>
<dbReference type="OrthoDB" id="5166357at2"/>
<dbReference type="PANTHER" id="PTHR43248:SF25">
    <property type="entry name" value="AB HYDROLASE-1 DOMAIN-CONTAINING PROTEIN-RELATED"/>
    <property type="match status" value="1"/>
</dbReference>
<dbReference type="Pfam" id="PF08386">
    <property type="entry name" value="Abhydrolase_4"/>
    <property type="match status" value="1"/>
</dbReference>
<dbReference type="InterPro" id="IPR029058">
    <property type="entry name" value="AB_hydrolase_fold"/>
</dbReference>
<evidence type="ECO:0000256" key="2">
    <source>
        <dbReference type="ARBA" id="ARBA00022801"/>
    </source>
</evidence>
<dbReference type="PROSITE" id="PS51257">
    <property type="entry name" value="PROKAR_LIPOPROTEIN"/>
    <property type="match status" value="1"/>
</dbReference>
<evidence type="ECO:0000313" key="6">
    <source>
        <dbReference type="EMBL" id="SEF34838.1"/>
    </source>
</evidence>
<gene>
    <name evidence="6" type="ORF">SAMN05421837_107591</name>
</gene>
<keyword evidence="4" id="KW-0732">Signal</keyword>
<dbReference type="EMBL" id="FNUJ01000007">
    <property type="protein sequence ID" value="SEF34838.1"/>
    <property type="molecule type" value="Genomic_DNA"/>
</dbReference>
<feature type="signal peptide" evidence="4">
    <location>
        <begin position="1"/>
        <end position="22"/>
    </location>
</feature>
<dbReference type="PANTHER" id="PTHR43248">
    <property type="entry name" value="2-SUCCINYL-6-HYDROXY-2,4-CYCLOHEXADIENE-1-CARBOXYLATE SYNTHASE"/>
    <property type="match status" value="1"/>
</dbReference>
<dbReference type="AlphaFoldDB" id="A0A1H5RBD3"/>
<keyword evidence="7" id="KW-1185">Reference proteome</keyword>
<comment type="similarity">
    <text evidence="1">Belongs to the peptidase S33 family.</text>
</comment>
<keyword evidence="2" id="KW-0378">Hydrolase</keyword>
<feature type="region of interest" description="Disordered" evidence="3">
    <location>
        <begin position="31"/>
        <end position="59"/>
    </location>
</feature>
<evidence type="ECO:0000259" key="5">
    <source>
        <dbReference type="Pfam" id="PF08386"/>
    </source>
</evidence>
<name>A0A1H5RBD3_9PSEU</name>
<reference evidence="7" key="1">
    <citation type="submission" date="2016-10" db="EMBL/GenBank/DDBJ databases">
        <authorList>
            <person name="Varghese N."/>
            <person name="Submissions S."/>
        </authorList>
    </citation>
    <scope>NUCLEOTIDE SEQUENCE [LARGE SCALE GENOMIC DNA]</scope>
    <source>
        <strain evidence="7">DSM 44654</strain>
    </source>
</reference>
<evidence type="ECO:0000256" key="4">
    <source>
        <dbReference type="SAM" id="SignalP"/>
    </source>
</evidence>
<dbReference type="SUPFAM" id="SSF53474">
    <property type="entry name" value="alpha/beta-Hydrolases"/>
    <property type="match status" value="1"/>
</dbReference>
<evidence type="ECO:0000256" key="1">
    <source>
        <dbReference type="ARBA" id="ARBA00010088"/>
    </source>
</evidence>
<dbReference type="RefSeq" id="WP_086674137.1">
    <property type="nucleotide sequence ID" value="NZ_FNUJ01000007.1"/>
</dbReference>
<proteinExistence type="inferred from homology"/>
<dbReference type="Proteomes" id="UP000198878">
    <property type="component" value="Unassembled WGS sequence"/>
</dbReference>
<dbReference type="STRING" id="218821.SAMN05421837_107591"/>
<dbReference type="InterPro" id="IPR013595">
    <property type="entry name" value="Pept_S33_TAP-like_C"/>
</dbReference>
<feature type="chain" id="PRO_5038697425" evidence="4">
    <location>
        <begin position="23"/>
        <end position="515"/>
    </location>
</feature>